<feature type="domain" description="Big-1" evidence="2">
    <location>
        <begin position="220"/>
        <end position="313"/>
    </location>
</feature>
<dbReference type="Gene3D" id="2.60.40.10">
    <property type="entry name" value="Immunoglobulins"/>
    <property type="match status" value="2"/>
</dbReference>
<dbReference type="AlphaFoldDB" id="A0A2N9MAF9"/>
<dbReference type="InterPro" id="IPR029052">
    <property type="entry name" value="Metallo-depent_PP-like"/>
</dbReference>
<dbReference type="SUPFAM" id="SSF49373">
    <property type="entry name" value="Invasin/intimin cell-adhesion fragments"/>
    <property type="match status" value="1"/>
</dbReference>
<dbReference type="Pfam" id="PF02369">
    <property type="entry name" value="Big_1"/>
    <property type="match status" value="1"/>
</dbReference>
<dbReference type="InterPro" id="IPR013783">
    <property type="entry name" value="Ig-like_fold"/>
</dbReference>
<dbReference type="EMBL" id="OKRB01000161">
    <property type="protein sequence ID" value="SPE32431.1"/>
    <property type="molecule type" value="Genomic_DNA"/>
</dbReference>
<evidence type="ECO:0000256" key="1">
    <source>
        <dbReference type="ARBA" id="ARBA00010116"/>
    </source>
</evidence>
<dbReference type="PROSITE" id="PS51127">
    <property type="entry name" value="BIG1"/>
    <property type="match status" value="1"/>
</dbReference>
<evidence type="ECO:0000313" key="4">
    <source>
        <dbReference type="Proteomes" id="UP000239735"/>
    </source>
</evidence>
<proteinExistence type="inferred from homology"/>
<accession>A0A2N9MAF9</accession>
<evidence type="ECO:0000259" key="2">
    <source>
        <dbReference type="PROSITE" id="PS51127"/>
    </source>
</evidence>
<sequence length="500" mass="52193">MVIDPYWYTPVKPYAGNIGGGEPGYPTEPQDADRWRWTLGQNQYGWLEQTLANSTAKYRFIFAHQVSGGMDDYGRGGANAVPFVEWGGYDTDGTTWGFNLERTFDAPVHQLLVKYNVTAFFHGHDHEFAYEKRDGVVYQLVPMAADATYGYGFADYSESDPYTFRVLPNSGHLRVTVSPTNGVTVDYVRAFLAGAGTNASIAYSYTIPPPGGNSGPPSISATAGTPQTAQINSTFAVALQATVRDASNNPETGVPVTFAAPSSGASGTFAGAATVATDASGIATAPAFTANGTAGSYTVTASTAGASNPVAFILTNNPDPAAITSPAPSSTLLSASTTLNWSAGSGGAATYYLWIGTTAGGYDLANMGPFTGTSATVTLPTNGATIHVRLWTWINGTPLDNDYTYTEASAVAAAITSPANGSTLTSASTTFNWTASVGATSYYLWIGTTPGGYDLANLGPFTGTSATVNLPTSGAAIHVRLWTWINGTPLDNDYAYTEAP</sequence>
<gene>
    <name evidence="3" type="ORF">SBA5_980001</name>
</gene>
<dbReference type="InterPro" id="IPR003344">
    <property type="entry name" value="Big_1_dom"/>
</dbReference>
<dbReference type="SMART" id="SM00634">
    <property type="entry name" value="BID_1"/>
    <property type="match status" value="1"/>
</dbReference>
<dbReference type="SUPFAM" id="SSF56300">
    <property type="entry name" value="Metallo-dependent phosphatases"/>
    <property type="match status" value="1"/>
</dbReference>
<name>A0A2N9MAF9_9BACT</name>
<dbReference type="Gene3D" id="3.60.21.10">
    <property type="match status" value="1"/>
</dbReference>
<protein>
    <recommendedName>
        <fullName evidence="2">Big-1 domain-containing protein</fullName>
    </recommendedName>
</protein>
<reference evidence="4" key="1">
    <citation type="submission" date="2018-02" db="EMBL/GenBank/DDBJ databases">
        <authorList>
            <person name="Hausmann B."/>
        </authorList>
    </citation>
    <scope>NUCLEOTIDE SEQUENCE [LARGE SCALE GENOMIC DNA]</scope>
    <source>
        <strain evidence="4">Peat soil MAG SbA5</strain>
    </source>
</reference>
<dbReference type="InterPro" id="IPR008964">
    <property type="entry name" value="Invasin/intimin_cell_adhesion"/>
</dbReference>
<comment type="similarity">
    <text evidence="1">Belongs to the intimin/invasin family.</text>
</comment>
<organism evidence="3 4">
    <name type="scientific">Candidatus Sulfuritelmatomonas gaucii</name>
    <dbReference type="NCBI Taxonomy" id="2043161"/>
    <lineage>
        <taxon>Bacteria</taxon>
        <taxon>Pseudomonadati</taxon>
        <taxon>Acidobacteriota</taxon>
        <taxon>Terriglobia</taxon>
        <taxon>Terriglobales</taxon>
        <taxon>Acidobacteriaceae</taxon>
        <taxon>Candidatus Sulfuritelmatomonas</taxon>
    </lineage>
</organism>
<evidence type="ECO:0000313" key="3">
    <source>
        <dbReference type="EMBL" id="SPE32431.1"/>
    </source>
</evidence>
<dbReference type="Proteomes" id="UP000239735">
    <property type="component" value="Unassembled WGS sequence"/>
</dbReference>